<dbReference type="AlphaFoldDB" id="A0A2T9YDT7"/>
<dbReference type="STRING" id="133385.A0A2T9YDT7"/>
<proteinExistence type="predicted"/>
<organism evidence="1 2">
    <name type="scientific">Smittium simulii</name>
    <dbReference type="NCBI Taxonomy" id="133385"/>
    <lineage>
        <taxon>Eukaryota</taxon>
        <taxon>Fungi</taxon>
        <taxon>Fungi incertae sedis</taxon>
        <taxon>Zoopagomycota</taxon>
        <taxon>Kickxellomycotina</taxon>
        <taxon>Harpellomycetes</taxon>
        <taxon>Harpellales</taxon>
        <taxon>Legeriomycetaceae</taxon>
        <taxon>Smittium</taxon>
    </lineage>
</organism>
<protein>
    <submittedName>
        <fullName evidence="1">Uncharacterized protein</fullName>
    </submittedName>
</protein>
<dbReference type="OrthoDB" id="8962942at2759"/>
<gene>
    <name evidence="1" type="ORF">BB561_004877</name>
</gene>
<comment type="caution">
    <text evidence="1">The sequence shown here is derived from an EMBL/GenBank/DDBJ whole genome shotgun (WGS) entry which is preliminary data.</text>
</comment>
<dbReference type="Proteomes" id="UP000245383">
    <property type="component" value="Unassembled WGS sequence"/>
</dbReference>
<name>A0A2T9YDT7_9FUNG</name>
<dbReference type="EMBL" id="MBFR01000257">
    <property type="protein sequence ID" value="PVU90454.1"/>
    <property type="molecule type" value="Genomic_DNA"/>
</dbReference>
<evidence type="ECO:0000313" key="1">
    <source>
        <dbReference type="EMBL" id="PVU90454.1"/>
    </source>
</evidence>
<sequence length="148" mass="16786">MEHKQYIPTIELLNCSKLLTKKTTDDQKIAGLMVLPYILNKESSKDAYEYVFKRMDWGFVKRIFVSGFKNIDNGSDNTSLAEKGSQYLHIASSIIALFLCNGKEDTVDLVIQNLCCALMVKSIDKILNIAEDWLENTIKVLQSGIFLN</sequence>
<keyword evidence="2" id="KW-1185">Reference proteome</keyword>
<evidence type="ECO:0000313" key="2">
    <source>
        <dbReference type="Proteomes" id="UP000245383"/>
    </source>
</evidence>
<accession>A0A2T9YDT7</accession>
<reference evidence="1 2" key="1">
    <citation type="journal article" date="2018" name="MBio">
        <title>Comparative Genomics Reveals the Core Gene Toolbox for the Fungus-Insect Symbiosis.</title>
        <authorList>
            <person name="Wang Y."/>
            <person name="Stata M."/>
            <person name="Wang W."/>
            <person name="Stajich J.E."/>
            <person name="White M.M."/>
            <person name="Moncalvo J.M."/>
        </authorList>
    </citation>
    <scope>NUCLEOTIDE SEQUENCE [LARGE SCALE GENOMIC DNA]</scope>
    <source>
        <strain evidence="1 2">SWE-8-4</strain>
    </source>
</reference>